<dbReference type="AlphaFoldDB" id="A0A3P9L7H6"/>
<dbReference type="PANTHER" id="PTHR14965:SF2">
    <property type="entry name" value="BCL-2-LIKE PROTEIN 12"/>
    <property type="match status" value="1"/>
</dbReference>
<feature type="region of interest" description="Disordered" evidence="2">
    <location>
        <begin position="51"/>
        <end position="70"/>
    </location>
</feature>
<dbReference type="GO" id="GO:0006915">
    <property type="term" value="P:apoptotic process"/>
    <property type="evidence" value="ECO:0007669"/>
    <property type="project" value="UniProtKB-KW"/>
</dbReference>
<dbReference type="Ensembl" id="ENSORLT00020025009.1">
    <property type="protein sequence ID" value="ENSORLP00020016658.1"/>
    <property type="gene ID" value="ENSORLG00020017707.1"/>
</dbReference>
<reference evidence="3 4" key="2">
    <citation type="submission" date="2017-04" db="EMBL/GenBank/DDBJ databases">
        <title>CpG methylation of centromeres and impact of large insertions on vertebrate speciation.</title>
        <authorList>
            <person name="Ichikawa K."/>
            <person name="Yoshimura J."/>
            <person name="Morishita S."/>
        </authorList>
    </citation>
    <scope>NUCLEOTIDE SEQUENCE</scope>
    <source>
        <strain evidence="3 4">HNI</strain>
    </source>
</reference>
<accession>A0A3P9L7H6</accession>
<evidence type="ECO:0000256" key="2">
    <source>
        <dbReference type="SAM" id="MobiDB-lite"/>
    </source>
</evidence>
<reference key="1">
    <citation type="journal article" date="2007" name="Nature">
        <title>The medaka draft genome and insights into vertebrate genome evolution.</title>
        <authorList>
            <person name="Kasahara M."/>
            <person name="Naruse K."/>
            <person name="Sasaki S."/>
            <person name="Nakatani Y."/>
            <person name="Qu W."/>
            <person name="Ahsan B."/>
            <person name="Yamada T."/>
            <person name="Nagayasu Y."/>
            <person name="Doi K."/>
            <person name="Kasai Y."/>
            <person name="Jindo T."/>
            <person name="Kobayashi D."/>
            <person name="Shimada A."/>
            <person name="Toyoda A."/>
            <person name="Kuroki Y."/>
            <person name="Fujiyama A."/>
            <person name="Sasaki T."/>
            <person name="Shimizu A."/>
            <person name="Asakawa S."/>
            <person name="Shimizu N."/>
            <person name="Hashimoto S."/>
            <person name="Yang J."/>
            <person name="Lee Y."/>
            <person name="Matsushima K."/>
            <person name="Sugano S."/>
            <person name="Sakaizumi M."/>
            <person name="Narita T."/>
            <person name="Ohishi K."/>
            <person name="Haga S."/>
            <person name="Ohta F."/>
            <person name="Nomoto H."/>
            <person name="Nogata K."/>
            <person name="Morishita T."/>
            <person name="Endo T."/>
            <person name="Shin-I T."/>
            <person name="Takeda H."/>
            <person name="Morishita S."/>
            <person name="Kohara Y."/>
        </authorList>
    </citation>
    <scope>NUCLEOTIDE SEQUENCE [LARGE SCALE GENOMIC DNA]</scope>
    <source>
        <strain>Hd-rR</strain>
    </source>
</reference>
<reference evidence="3" key="3">
    <citation type="submission" date="2025-08" db="UniProtKB">
        <authorList>
            <consortium name="Ensembl"/>
        </authorList>
    </citation>
    <scope>IDENTIFICATION</scope>
    <source>
        <strain evidence="3">HNI</strain>
    </source>
</reference>
<evidence type="ECO:0000256" key="1">
    <source>
        <dbReference type="ARBA" id="ARBA00022703"/>
    </source>
</evidence>
<reference evidence="3" key="4">
    <citation type="submission" date="2025-09" db="UniProtKB">
        <authorList>
            <consortium name="Ensembl"/>
        </authorList>
    </citation>
    <scope>IDENTIFICATION</scope>
    <source>
        <strain evidence="3">HNI</strain>
    </source>
</reference>
<organism evidence="3 4">
    <name type="scientific">Oryzias latipes</name>
    <name type="common">Japanese rice fish</name>
    <name type="synonym">Japanese killifish</name>
    <dbReference type="NCBI Taxonomy" id="8090"/>
    <lineage>
        <taxon>Eukaryota</taxon>
        <taxon>Metazoa</taxon>
        <taxon>Chordata</taxon>
        <taxon>Craniata</taxon>
        <taxon>Vertebrata</taxon>
        <taxon>Euteleostomi</taxon>
        <taxon>Actinopterygii</taxon>
        <taxon>Neopterygii</taxon>
        <taxon>Teleostei</taxon>
        <taxon>Neoteleostei</taxon>
        <taxon>Acanthomorphata</taxon>
        <taxon>Ovalentaria</taxon>
        <taxon>Atherinomorphae</taxon>
        <taxon>Beloniformes</taxon>
        <taxon>Adrianichthyidae</taxon>
        <taxon>Oryziinae</taxon>
        <taxon>Oryzias</taxon>
    </lineage>
</organism>
<keyword evidence="1" id="KW-0053">Apoptosis</keyword>
<dbReference type="PANTHER" id="PTHR14965">
    <property type="entry name" value="SI:CH73-248E21.1"/>
    <property type="match status" value="1"/>
</dbReference>
<protein>
    <submittedName>
        <fullName evidence="3">Uncharacterized protein</fullName>
    </submittedName>
</protein>
<evidence type="ECO:0000313" key="3">
    <source>
        <dbReference type="Ensembl" id="ENSORLP00020016658.1"/>
    </source>
</evidence>
<proteinExistence type="predicted"/>
<evidence type="ECO:0000313" key="4">
    <source>
        <dbReference type="Proteomes" id="UP000265180"/>
    </source>
</evidence>
<dbReference type="Proteomes" id="UP000265180">
    <property type="component" value="Chromosome 8"/>
</dbReference>
<name>A0A3P9L7H6_ORYLA</name>
<sequence>MLLSLQVSVTHACLQTGGALMLNLSTCGAGHPPDFYSNVAGKLEKIAQTSIKKRTPGPQGPLPGNYTHTLNTHTEEHTHKQTNTGTHTETQGHIQANPFLRTSLSRLSYASFAKLLDSYSNAQVAQVSDLPPSESPTLRRIAVSMEVSRRIVTATGTQRTQGYAERYMETFVPWVKQHGGWKEPFGPALIDLTVPLVLSSITTLGVCLCQRSAT</sequence>